<evidence type="ECO:0000256" key="8">
    <source>
        <dbReference type="PIRSR" id="PIRSR630616-3"/>
    </source>
</evidence>
<dbReference type="Gene3D" id="1.10.10.1890">
    <property type="entry name" value="Ska1 microtubule binding domain-like"/>
    <property type="match status" value="1"/>
</dbReference>
<dbReference type="InterPro" id="IPR011009">
    <property type="entry name" value="Kinase-like_dom_sf"/>
</dbReference>
<dbReference type="InterPro" id="IPR000719">
    <property type="entry name" value="Prot_kinase_dom"/>
</dbReference>
<dbReference type="Pfam" id="PF00069">
    <property type="entry name" value="Pkinase"/>
    <property type="match status" value="1"/>
</dbReference>
<dbReference type="InParanoid" id="D8U2B3"/>
<dbReference type="GO" id="GO:0051301">
    <property type="term" value="P:cell division"/>
    <property type="evidence" value="ECO:0007669"/>
    <property type="project" value="InterPro"/>
</dbReference>
<evidence type="ECO:0000256" key="7">
    <source>
        <dbReference type="PIRSR" id="PIRSR630616-2"/>
    </source>
</evidence>
<protein>
    <recommendedName>
        <fullName evidence="11">Protein kinase domain-containing protein</fullName>
    </recommendedName>
</protein>
<dbReference type="Pfam" id="PF07160">
    <property type="entry name" value="SKA1"/>
    <property type="match status" value="1"/>
</dbReference>
<dbReference type="SUPFAM" id="SSF56112">
    <property type="entry name" value="Protein kinase-like (PK-like)"/>
    <property type="match status" value="1"/>
</dbReference>
<dbReference type="OrthoDB" id="377346at2759"/>
<keyword evidence="9" id="KW-0175">Coiled coil</keyword>
<evidence type="ECO:0000256" key="3">
    <source>
        <dbReference type="ARBA" id="ARBA00022741"/>
    </source>
</evidence>
<feature type="binding site" evidence="7">
    <location>
        <position position="466"/>
    </location>
    <ligand>
        <name>ATP</name>
        <dbReference type="ChEBI" id="CHEBI:30616"/>
    </ligand>
</feature>
<dbReference type="eggNOG" id="KOG4832">
    <property type="taxonomic scope" value="Eukaryota"/>
</dbReference>
<dbReference type="PROSITE" id="PS50011">
    <property type="entry name" value="PROTEIN_KINASE_DOM"/>
    <property type="match status" value="1"/>
</dbReference>
<feature type="active site" description="Proton acceptor" evidence="6">
    <location>
        <position position="559"/>
    </location>
</feature>
<dbReference type="GO" id="GO:0005524">
    <property type="term" value="F:ATP binding"/>
    <property type="evidence" value="ECO:0007669"/>
    <property type="project" value="UniProtKB-KW"/>
</dbReference>
<evidence type="ECO:0000256" key="5">
    <source>
        <dbReference type="ARBA" id="ARBA00022840"/>
    </source>
</evidence>
<keyword evidence="5 7" id="KW-0067">ATP-binding</keyword>
<proteinExistence type="predicted"/>
<keyword evidence="4" id="KW-0418">Kinase</keyword>
<accession>D8U2B3</accession>
<dbReference type="Gene3D" id="1.10.510.10">
    <property type="entry name" value="Transferase(Phosphotransferase) domain 1"/>
    <property type="match status" value="1"/>
</dbReference>
<name>D8U2B3_VOLCA</name>
<dbReference type="GO" id="GO:0004674">
    <property type="term" value="F:protein serine/threonine kinase activity"/>
    <property type="evidence" value="ECO:0007669"/>
    <property type="project" value="UniProtKB-KW"/>
</dbReference>
<keyword evidence="2" id="KW-0808">Transferase</keyword>
<dbReference type="InterPro" id="IPR030616">
    <property type="entry name" value="Aur-like"/>
</dbReference>
<evidence type="ECO:0000259" key="11">
    <source>
        <dbReference type="PROSITE" id="PS50011"/>
    </source>
</evidence>
<evidence type="ECO:0000256" key="2">
    <source>
        <dbReference type="ARBA" id="ARBA00022679"/>
    </source>
</evidence>
<dbReference type="AlphaFoldDB" id="D8U2B3"/>
<evidence type="ECO:0000313" key="12">
    <source>
        <dbReference type="EMBL" id="EFJ46034.1"/>
    </source>
</evidence>
<keyword evidence="1" id="KW-0723">Serine/threonine-protein kinase</keyword>
<evidence type="ECO:0000256" key="9">
    <source>
        <dbReference type="SAM" id="Coils"/>
    </source>
</evidence>
<dbReference type="GO" id="GO:0008017">
    <property type="term" value="F:microtubule binding"/>
    <property type="evidence" value="ECO:0007669"/>
    <property type="project" value="InterPro"/>
</dbReference>
<dbReference type="STRING" id="3068.D8U2B3"/>
<dbReference type="InterPro" id="IPR009829">
    <property type="entry name" value="SKA1"/>
</dbReference>
<gene>
    <name evidence="12" type="ORF">VOLCADRAFT_121093</name>
</gene>
<dbReference type="GO" id="GO:0007059">
    <property type="term" value="P:chromosome segregation"/>
    <property type="evidence" value="ECO:0007669"/>
    <property type="project" value="InterPro"/>
</dbReference>
<dbReference type="EMBL" id="GL378353">
    <property type="protein sequence ID" value="EFJ46034.1"/>
    <property type="molecule type" value="Genomic_DNA"/>
</dbReference>
<feature type="region of interest" description="Disordered" evidence="10">
    <location>
        <begin position="134"/>
        <end position="154"/>
    </location>
</feature>
<keyword evidence="3 7" id="KW-0547">Nucleotide-binding</keyword>
<organism evidence="13">
    <name type="scientific">Volvox carteri f. nagariensis</name>
    <dbReference type="NCBI Taxonomy" id="3068"/>
    <lineage>
        <taxon>Eukaryota</taxon>
        <taxon>Viridiplantae</taxon>
        <taxon>Chlorophyta</taxon>
        <taxon>core chlorophytes</taxon>
        <taxon>Chlorophyceae</taxon>
        <taxon>CS clade</taxon>
        <taxon>Chlamydomonadales</taxon>
        <taxon>Volvocaceae</taxon>
        <taxon>Volvox</taxon>
    </lineage>
</organism>
<feature type="compositionally biased region" description="Low complexity" evidence="10">
    <location>
        <begin position="134"/>
        <end position="145"/>
    </location>
</feature>
<feature type="region of interest" description="Disordered" evidence="10">
    <location>
        <begin position="725"/>
        <end position="756"/>
    </location>
</feature>
<evidence type="ECO:0000256" key="4">
    <source>
        <dbReference type="ARBA" id="ARBA00022777"/>
    </source>
</evidence>
<dbReference type="PROSITE" id="PS00108">
    <property type="entry name" value="PROTEIN_KINASE_ST"/>
    <property type="match status" value="1"/>
</dbReference>
<feature type="domain" description="Protein kinase" evidence="11">
    <location>
        <begin position="437"/>
        <end position="712"/>
    </location>
</feature>
<feature type="coiled-coil region" evidence="9">
    <location>
        <begin position="31"/>
        <end position="58"/>
    </location>
</feature>
<keyword evidence="13" id="KW-1185">Reference proteome</keyword>
<dbReference type="PANTHER" id="PTHR24350">
    <property type="entry name" value="SERINE/THREONINE-PROTEIN KINASE IAL-RELATED"/>
    <property type="match status" value="1"/>
</dbReference>
<evidence type="ECO:0000256" key="1">
    <source>
        <dbReference type="ARBA" id="ARBA00022527"/>
    </source>
</evidence>
<dbReference type="FunFam" id="1.10.510.10:FF:000813">
    <property type="entry name" value="Aurora-like kinase"/>
    <property type="match status" value="1"/>
</dbReference>
<feature type="binding site" evidence="7">
    <location>
        <begin position="563"/>
        <end position="564"/>
    </location>
    <ligand>
        <name>ATP</name>
        <dbReference type="ChEBI" id="CHEBI:30616"/>
    </ligand>
</feature>
<feature type="cross-link" description="Glycyl lysine isopeptide (Lys-Gly) (interchain with G-Cter in SUMO2)" evidence="8">
    <location>
        <position position="561"/>
    </location>
</feature>
<dbReference type="SMART" id="SM00220">
    <property type="entry name" value="S_TKc"/>
    <property type="match status" value="1"/>
</dbReference>
<feature type="region of interest" description="Disordered" evidence="10">
    <location>
        <begin position="279"/>
        <end position="306"/>
    </location>
</feature>
<evidence type="ECO:0000313" key="13">
    <source>
        <dbReference type="Proteomes" id="UP000001058"/>
    </source>
</evidence>
<dbReference type="eggNOG" id="KOG0580">
    <property type="taxonomic scope" value="Eukaryota"/>
</dbReference>
<feature type="binding site" evidence="7">
    <location>
        <begin position="512"/>
        <end position="514"/>
    </location>
    <ligand>
        <name>ATP</name>
        <dbReference type="ChEBI" id="CHEBI:30616"/>
    </ligand>
</feature>
<dbReference type="InterPro" id="IPR042031">
    <property type="entry name" value="SKA1_MBD_sf"/>
</dbReference>
<dbReference type="GeneID" id="9627444"/>
<feature type="binding site" evidence="7">
    <location>
        <position position="577"/>
    </location>
    <ligand>
        <name>ATP</name>
        <dbReference type="ChEBI" id="CHEBI:30616"/>
    </ligand>
</feature>
<dbReference type="RefSeq" id="XP_002952784.1">
    <property type="nucleotide sequence ID" value="XM_002952738.1"/>
</dbReference>
<evidence type="ECO:0000256" key="6">
    <source>
        <dbReference type="PIRSR" id="PIRSR630616-1"/>
    </source>
</evidence>
<reference evidence="12 13" key="1">
    <citation type="journal article" date="2010" name="Science">
        <title>Genomic analysis of organismal complexity in the multicellular green alga Volvox carteri.</title>
        <authorList>
            <person name="Prochnik S.E."/>
            <person name="Umen J."/>
            <person name="Nedelcu A.M."/>
            <person name="Hallmann A."/>
            <person name="Miller S.M."/>
            <person name="Nishii I."/>
            <person name="Ferris P."/>
            <person name="Kuo A."/>
            <person name="Mitros T."/>
            <person name="Fritz-Laylin L.K."/>
            <person name="Hellsten U."/>
            <person name="Chapman J."/>
            <person name="Simakov O."/>
            <person name="Rensing S.A."/>
            <person name="Terry A."/>
            <person name="Pangilinan J."/>
            <person name="Kapitonov V."/>
            <person name="Jurka J."/>
            <person name="Salamov A."/>
            <person name="Shapiro H."/>
            <person name="Schmutz J."/>
            <person name="Grimwood J."/>
            <person name="Lindquist E."/>
            <person name="Lucas S."/>
            <person name="Grigoriev I.V."/>
            <person name="Schmitt R."/>
            <person name="Kirk D."/>
            <person name="Rokhsar D.S."/>
        </authorList>
    </citation>
    <scope>NUCLEOTIDE SEQUENCE [LARGE SCALE GENOMIC DNA]</scope>
    <source>
        <strain evidence="13">f. Nagariensis / Eve</strain>
    </source>
</reference>
<dbReference type="Proteomes" id="UP000001058">
    <property type="component" value="Unassembled WGS sequence"/>
</dbReference>
<dbReference type="KEGG" id="vcn:VOLCADRAFT_121093"/>
<dbReference type="InterPro" id="IPR008271">
    <property type="entry name" value="Ser/Thr_kinase_AS"/>
</dbReference>
<sequence length="756" mass="82375">MDSLADLGAALSERIAELQRLSSLRLDDQTKEYYHQDLLGLEANVQALEEQVAALKAFVQSELSVMPKVEALIEASRIQSERTNIVAKNLPARLPRQVACSVQGVSLAPSRPGAVGAGQLDALQTGSKLAAGGTAAGTGVTVNGGEDAGRRRKEAPRWYVTEREFEAASSYLRGRLQTDKVNAALDELAGHALNNSKLIAAVKGGGTKLAPADRKRATELLHSVAMKDGIKGHYWFLESDLREGTAIKLDKTGKSMLTLLRHLGRLQEAAICHSLSVPLEDPSSKDATQPRGTGGRTERSRPPNMSRLVMRTRECESNVMPSAAMNTASCATYDNARRCLSLDIPAAALSSPASLNSCRKPRALVPSLMASADVSGEIRSSELQSLSPRYSMDMTTLETPSAGGAPPGTLPSHSTLLALCPGVPGAMRRQRWCIEDYQIGRKLYKGATSSVYKATCRHSSLPVALKVYFLSKVPRNVIHMIVREIKIHVELVHKHIVMLYGAFQKRLVLVQEYAGRGDLYGIYRSLNRRMTEAHLVFLVLAPFMDALSYLHAKGICHRDIKPENILFTNDWRLLLADFGVSIDLNQERAVTRAGTLEYMAPEVERCPLKMLPEENKEKMDLAYTTAVDIWATGVLAYELLVGFAPFVGERPQAPTTTTHAAVGPISPKFAGGKNMSFPSSTSPHARDFISLALAEAPEDRPTSLQLSRHPWLGSLMQQDSLNPLESVHSRKSTEAVRVIEGNGDRRRAGPAAADRI</sequence>
<evidence type="ECO:0000256" key="10">
    <source>
        <dbReference type="SAM" id="MobiDB-lite"/>
    </source>
</evidence>